<sequence length="76" mass="7396">MDDHLKQAGIWAGVGAAVGVGLAIGFGMRLLAMTALAGLGAGAALGIASGAKRRTVQGPGASQPLVESYEAPAALH</sequence>
<dbReference type="AlphaFoldDB" id="A0A328A9Z5"/>
<protein>
    <submittedName>
        <fullName evidence="3">Uncharacterized protein</fullName>
    </submittedName>
</protein>
<gene>
    <name evidence="3" type="ORF">DJ018_15855</name>
</gene>
<dbReference type="Proteomes" id="UP000249725">
    <property type="component" value="Unassembled WGS sequence"/>
</dbReference>
<proteinExistence type="predicted"/>
<reference evidence="4" key="1">
    <citation type="submission" date="2018-05" db="EMBL/GenBank/DDBJ databases">
        <authorList>
            <person name="Li X."/>
        </authorList>
    </citation>
    <scope>NUCLEOTIDE SEQUENCE [LARGE SCALE GENOMIC DNA]</scope>
    <source>
        <strain evidence="4">YIM 73061</strain>
    </source>
</reference>
<feature type="transmembrane region" description="Helical" evidence="2">
    <location>
        <begin position="7"/>
        <end position="24"/>
    </location>
</feature>
<evidence type="ECO:0000256" key="2">
    <source>
        <dbReference type="SAM" id="Phobius"/>
    </source>
</evidence>
<organism evidence="3 4">
    <name type="scientific">Phenylobacterium deserti</name>
    <dbReference type="NCBI Taxonomy" id="1914756"/>
    <lineage>
        <taxon>Bacteria</taxon>
        <taxon>Pseudomonadati</taxon>
        <taxon>Pseudomonadota</taxon>
        <taxon>Alphaproteobacteria</taxon>
        <taxon>Caulobacterales</taxon>
        <taxon>Caulobacteraceae</taxon>
        <taxon>Phenylobacterium</taxon>
    </lineage>
</organism>
<keyword evidence="4" id="KW-1185">Reference proteome</keyword>
<feature type="region of interest" description="Disordered" evidence="1">
    <location>
        <begin position="54"/>
        <end position="76"/>
    </location>
</feature>
<keyword evidence="2" id="KW-0812">Transmembrane</keyword>
<name>A0A328A9Z5_9CAUL</name>
<keyword evidence="2" id="KW-0472">Membrane</keyword>
<evidence type="ECO:0000313" key="4">
    <source>
        <dbReference type="Proteomes" id="UP000249725"/>
    </source>
</evidence>
<dbReference type="RefSeq" id="WP_111515946.1">
    <property type="nucleotide sequence ID" value="NZ_QFYR01000004.1"/>
</dbReference>
<comment type="caution">
    <text evidence="3">The sequence shown here is derived from an EMBL/GenBank/DDBJ whole genome shotgun (WGS) entry which is preliminary data.</text>
</comment>
<evidence type="ECO:0000256" key="1">
    <source>
        <dbReference type="SAM" id="MobiDB-lite"/>
    </source>
</evidence>
<keyword evidence="2" id="KW-1133">Transmembrane helix</keyword>
<accession>A0A328A9Z5</accession>
<dbReference type="EMBL" id="QFYR01000004">
    <property type="protein sequence ID" value="RAK51411.1"/>
    <property type="molecule type" value="Genomic_DNA"/>
</dbReference>
<evidence type="ECO:0000313" key="3">
    <source>
        <dbReference type="EMBL" id="RAK51411.1"/>
    </source>
</evidence>